<dbReference type="PRINTS" id="PR00385">
    <property type="entry name" value="P450"/>
</dbReference>
<dbReference type="InterPro" id="IPR001128">
    <property type="entry name" value="Cyt_P450"/>
</dbReference>
<keyword evidence="4 9" id="KW-0349">Heme</keyword>
<sequence length="437" mass="50006">MMVVYLGSEPNFVLFRADHAEKALNNSINISKGHAYNLLLPWLGEGLLTSSGKKWKTRRRLLTPAFHFQILDEFSLVINRQAQIFVEQMSKKSRDDDILPYVAAATLDIVCETIMGVNLDSQTTGAGKIYLKSIQALGELFFKRVQSPAKWIDFIYGLTADGRQNVGYIRQVHEFTLKVINDRKRELTENPAELEKLASIDGNLLGSKKPFLDLLLVEHLKNKTLSVSDIREEVDTFMFEGHDTTSMGITWATYLIGLHPEVQEKIFEEMESVFGGDHTCTVTNEHLRQLKYLDMVLKETQRIYPPVPMIARRVTTEFELLGKTVPTSSELNINIIAMHRDPKTFPRPELFIPERFSPESSARRSPYAFIPFSAGPRNCIGQRFALMEEKIVLVWLLRRFRLKSLVLRDEVLMVAEMVLRPKSAIKVECIPRNFETA</sequence>
<evidence type="ECO:0000256" key="3">
    <source>
        <dbReference type="ARBA" id="ARBA00010617"/>
    </source>
</evidence>
<dbReference type="GO" id="GO:0016705">
    <property type="term" value="F:oxidoreductase activity, acting on paired donors, with incorporation or reduction of molecular oxygen"/>
    <property type="evidence" value="ECO:0007669"/>
    <property type="project" value="InterPro"/>
</dbReference>
<evidence type="ECO:0000256" key="10">
    <source>
        <dbReference type="RuleBase" id="RU000461"/>
    </source>
</evidence>
<keyword evidence="11" id="KW-1185">Reference proteome</keyword>
<name>A0AAJ7SJR7_9ACAR</name>
<dbReference type="Gene3D" id="1.10.630.10">
    <property type="entry name" value="Cytochrome P450"/>
    <property type="match status" value="1"/>
</dbReference>
<evidence type="ECO:0000256" key="9">
    <source>
        <dbReference type="PIRSR" id="PIRSR602401-1"/>
    </source>
</evidence>
<keyword evidence="7 10" id="KW-0503">Monooxygenase</keyword>
<keyword evidence="8" id="KW-0472">Membrane</keyword>
<evidence type="ECO:0000256" key="4">
    <source>
        <dbReference type="ARBA" id="ARBA00022617"/>
    </source>
</evidence>
<dbReference type="Proteomes" id="UP000694867">
    <property type="component" value="Unplaced"/>
</dbReference>
<evidence type="ECO:0000313" key="12">
    <source>
        <dbReference type="RefSeq" id="XP_028969051.1"/>
    </source>
</evidence>
<dbReference type="GO" id="GO:0005506">
    <property type="term" value="F:iron ion binding"/>
    <property type="evidence" value="ECO:0007669"/>
    <property type="project" value="InterPro"/>
</dbReference>
<dbReference type="GO" id="GO:0005789">
    <property type="term" value="C:endoplasmic reticulum membrane"/>
    <property type="evidence" value="ECO:0007669"/>
    <property type="project" value="UniProtKB-SubCell"/>
</dbReference>
<dbReference type="GO" id="GO:0004497">
    <property type="term" value="F:monooxygenase activity"/>
    <property type="evidence" value="ECO:0007669"/>
    <property type="project" value="UniProtKB-KW"/>
</dbReference>
<keyword evidence="10" id="KW-0560">Oxidoreductase</keyword>
<dbReference type="PROSITE" id="PS00086">
    <property type="entry name" value="CYTOCHROME_P450"/>
    <property type="match status" value="1"/>
</dbReference>
<evidence type="ECO:0000256" key="2">
    <source>
        <dbReference type="ARBA" id="ARBA00004586"/>
    </source>
</evidence>
<organism evidence="11 12">
    <name type="scientific">Galendromus occidentalis</name>
    <name type="common">western predatory mite</name>
    <dbReference type="NCBI Taxonomy" id="34638"/>
    <lineage>
        <taxon>Eukaryota</taxon>
        <taxon>Metazoa</taxon>
        <taxon>Ecdysozoa</taxon>
        <taxon>Arthropoda</taxon>
        <taxon>Chelicerata</taxon>
        <taxon>Arachnida</taxon>
        <taxon>Acari</taxon>
        <taxon>Parasitiformes</taxon>
        <taxon>Mesostigmata</taxon>
        <taxon>Gamasina</taxon>
        <taxon>Phytoseioidea</taxon>
        <taxon>Phytoseiidae</taxon>
        <taxon>Typhlodrominae</taxon>
        <taxon>Galendromus</taxon>
    </lineage>
</organism>
<dbReference type="KEGG" id="goe:100902253"/>
<dbReference type="InterPro" id="IPR017972">
    <property type="entry name" value="Cyt_P450_CS"/>
</dbReference>
<accession>A0AAJ7SJR7</accession>
<comment type="subcellular location">
    <subcellularLocation>
        <location evidence="2">Endoplasmic reticulum membrane</location>
    </subcellularLocation>
</comment>
<dbReference type="CDD" id="cd20628">
    <property type="entry name" value="CYP4"/>
    <property type="match status" value="1"/>
</dbReference>
<proteinExistence type="inferred from homology"/>
<comment type="cofactor">
    <cofactor evidence="1 9">
        <name>heme</name>
        <dbReference type="ChEBI" id="CHEBI:30413"/>
    </cofactor>
</comment>
<dbReference type="GeneID" id="100902253"/>
<dbReference type="PRINTS" id="PR00463">
    <property type="entry name" value="EP450I"/>
</dbReference>
<dbReference type="PANTHER" id="PTHR24291">
    <property type="entry name" value="CYTOCHROME P450 FAMILY 4"/>
    <property type="match status" value="1"/>
</dbReference>
<reference evidence="12" key="1">
    <citation type="submission" date="2025-08" db="UniProtKB">
        <authorList>
            <consortium name="RefSeq"/>
        </authorList>
    </citation>
    <scope>IDENTIFICATION</scope>
</reference>
<dbReference type="InterPro" id="IPR002401">
    <property type="entry name" value="Cyt_P450_E_grp-I"/>
</dbReference>
<keyword evidence="6 9" id="KW-0408">Iron</keyword>
<protein>
    <submittedName>
        <fullName evidence="12">Cytochrome P450 4c3-like</fullName>
    </submittedName>
</protein>
<dbReference type="SUPFAM" id="SSF48264">
    <property type="entry name" value="Cytochrome P450"/>
    <property type="match status" value="1"/>
</dbReference>
<evidence type="ECO:0000256" key="7">
    <source>
        <dbReference type="ARBA" id="ARBA00023033"/>
    </source>
</evidence>
<dbReference type="AlphaFoldDB" id="A0AAJ7SJR7"/>
<evidence type="ECO:0000256" key="5">
    <source>
        <dbReference type="ARBA" id="ARBA00022824"/>
    </source>
</evidence>
<evidence type="ECO:0000256" key="1">
    <source>
        <dbReference type="ARBA" id="ARBA00001971"/>
    </source>
</evidence>
<dbReference type="InterPro" id="IPR036396">
    <property type="entry name" value="Cyt_P450_sf"/>
</dbReference>
<evidence type="ECO:0000256" key="8">
    <source>
        <dbReference type="ARBA" id="ARBA00023136"/>
    </source>
</evidence>
<dbReference type="RefSeq" id="XP_028969051.1">
    <property type="nucleotide sequence ID" value="XM_029113218.1"/>
</dbReference>
<dbReference type="Pfam" id="PF00067">
    <property type="entry name" value="p450"/>
    <property type="match status" value="1"/>
</dbReference>
<dbReference type="GO" id="GO:0020037">
    <property type="term" value="F:heme binding"/>
    <property type="evidence" value="ECO:0007669"/>
    <property type="project" value="InterPro"/>
</dbReference>
<gene>
    <name evidence="12" type="primary">LOC100902253</name>
</gene>
<keyword evidence="5" id="KW-0256">Endoplasmic reticulum</keyword>
<comment type="similarity">
    <text evidence="3 10">Belongs to the cytochrome P450 family.</text>
</comment>
<dbReference type="PANTHER" id="PTHR24291:SF189">
    <property type="entry name" value="CYTOCHROME P450 4C3-RELATED"/>
    <property type="match status" value="1"/>
</dbReference>
<keyword evidence="9 10" id="KW-0479">Metal-binding</keyword>
<evidence type="ECO:0000313" key="11">
    <source>
        <dbReference type="Proteomes" id="UP000694867"/>
    </source>
</evidence>
<feature type="binding site" description="axial binding residue" evidence="9">
    <location>
        <position position="379"/>
    </location>
    <ligand>
        <name>heme</name>
        <dbReference type="ChEBI" id="CHEBI:30413"/>
    </ligand>
    <ligandPart>
        <name>Fe</name>
        <dbReference type="ChEBI" id="CHEBI:18248"/>
    </ligandPart>
</feature>
<evidence type="ECO:0000256" key="6">
    <source>
        <dbReference type="ARBA" id="ARBA00023004"/>
    </source>
</evidence>
<dbReference type="InterPro" id="IPR050196">
    <property type="entry name" value="Cytochrome_P450_Monoox"/>
</dbReference>